<dbReference type="RefSeq" id="WP_106724278.1">
    <property type="nucleotide sequence ID" value="NZ_PXYL01000005.1"/>
</dbReference>
<comment type="caution">
    <text evidence="1">The sequence shown here is derived from an EMBL/GenBank/DDBJ whole genome shotgun (WGS) entry which is preliminary data.</text>
</comment>
<dbReference type="EMBL" id="PXYL01000005">
    <property type="protein sequence ID" value="PSJ60812.1"/>
    <property type="molecule type" value="Genomic_DNA"/>
</dbReference>
<dbReference type="NCBIfam" id="NF041112">
    <property type="entry name" value="chap_CsgH_alph"/>
    <property type="match status" value="1"/>
</dbReference>
<dbReference type="AlphaFoldDB" id="A0A2P7SE80"/>
<accession>A0A2P7SE80</accession>
<dbReference type="Proteomes" id="UP000240653">
    <property type="component" value="Unassembled WGS sequence"/>
</dbReference>
<evidence type="ECO:0008006" key="3">
    <source>
        <dbReference type="Google" id="ProtNLM"/>
    </source>
</evidence>
<dbReference type="OrthoDB" id="8399460at2"/>
<keyword evidence="2" id="KW-1185">Reference proteome</keyword>
<gene>
    <name evidence="1" type="ORF">C7I85_12280</name>
</gene>
<dbReference type="InterPro" id="IPR047726">
    <property type="entry name" value="CsgH_dom"/>
</dbReference>
<dbReference type="InterPro" id="IPR053722">
    <property type="entry name" value="Curli_assembly_CsgC/AgfC"/>
</dbReference>
<evidence type="ECO:0000313" key="1">
    <source>
        <dbReference type="EMBL" id="PSJ60812.1"/>
    </source>
</evidence>
<name>A0A2P7SE80_9HYPH</name>
<evidence type="ECO:0000313" key="2">
    <source>
        <dbReference type="Proteomes" id="UP000240653"/>
    </source>
</evidence>
<dbReference type="Gene3D" id="2.60.40.2420">
    <property type="match status" value="1"/>
</dbReference>
<proteinExistence type="predicted"/>
<organism evidence="1 2">
    <name type="scientific">Pseudaminobacter soli</name>
    <name type="common">ex Li et al. 2025</name>
    <dbReference type="NCBI Taxonomy" id="1295366"/>
    <lineage>
        <taxon>Bacteria</taxon>
        <taxon>Pseudomonadati</taxon>
        <taxon>Pseudomonadota</taxon>
        <taxon>Alphaproteobacteria</taxon>
        <taxon>Hyphomicrobiales</taxon>
        <taxon>Phyllobacteriaceae</taxon>
        <taxon>Pseudaminobacter</taxon>
    </lineage>
</organism>
<protein>
    <recommendedName>
        <fullName evidence="3">Curli assembly protein CsgC</fullName>
    </recommendedName>
</protein>
<sequence length="136" mass="14458">MSIKPHFFAALAPVLLSTASEASMSDQVISGEILDNRITACGVSIDDGQMATLRPFIETSANISGIFRVSVTKRSVSGTSMMNQDNAFSAGSLGNVRLVVDRPSKLSIQMIVNDADGRALCRLAAEIDLKPAEVRT</sequence>
<reference evidence="1 2" key="1">
    <citation type="submission" date="2018-03" db="EMBL/GenBank/DDBJ databases">
        <title>The draft genome of Mesorhizobium soli JCM 19897.</title>
        <authorList>
            <person name="Li L."/>
            <person name="Liu L."/>
            <person name="Liang L."/>
            <person name="Wang T."/>
            <person name="Zhang X."/>
        </authorList>
    </citation>
    <scope>NUCLEOTIDE SEQUENCE [LARGE SCALE GENOMIC DNA]</scope>
    <source>
        <strain evidence="1 2">JCM 19897</strain>
    </source>
</reference>